<proteinExistence type="predicted"/>
<keyword evidence="3" id="KW-1185">Reference proteome</keyword>
<evidence type="ECO:0000313" key="3">
    <source>
        <dbReference type="Proteomes" id="UP000307657"/>
    </source>
</evidence>
<gene>
    <name evidence="2" type="ORF">E5167_14265</name>
</gene>
<reference evidence="2 3" key="1">
    <citation type="submission" date="2019-04" db="EMBL/GenBank/DDBJ databases">
        <title>Lacinutrix sp. nov., isolated from marine water.</title>
        <authorList>
            <person name="Kim W."/>
        </authorList>
    </citation>
    <scope>NUCLEOTIDE SEQUENCE [LARGE SCALE GENOMIC DNA]</scope>
    <source>
        <strain evidence="2 3">CAU 1491</strain>
    </source>
</reference>
<feature type="transmembrane region" description="Helical" evidence="1">
    <location>
        <begin position="9"/>
        <end position="27"/>
    </location>
</feature>
<protein>
    <submittedName>
        <fullName evidence="2">Uncharacterized protein</fullName>
    </submittedName>
</protein>
<comment type="caution">
    <text evidence="2">The sequence shown here is derived from an EMBL/GenBank/DDBJ whole genome shotgun (WGS) entry which is preliminary data.</text>
</comment>
<keyword evidence="1" id="KW-0812">Transmembrane</keyword>
<dbReference type="Proteomes" id="UP000307657">
    <property type="component" value="Unassembled WGS sequence"/>
</dbReference>
<name>A0A4U0ENB4_9FLAO</name>
<dbReference type="EMBL" id="SUPL01000009">
    <property type="protein sequence ID" value="TJY32524.1"/>
    <property type="molecule type" value="Genomic_DNA"/>
</dbReference>
<evidence type="ECO:0000313" key="2">
    <source>
        <dbReference type="EMBL" id="TJY32524.1"/>
    </source>
</evidence>
<dbReference type="RefSeq" id="WP_136844841.1">
    <property type="nucleotide sequence ID" value="NZ_SUPL01000009.1"/>
</dbReference>
<keyword evidence="1" id="KW-1133">Transmembrane helix</keyword>
<accession>A0A4U0ENB4</accession>
<organism evidence="2 3">
    <name type="scientific">Pontimicrobium aquaticum</name>
    <dbReference type="NCBI Taxonomy" id="2565367"/>
    <lineage>
        <taxon>Bacteria</taxon>
        <taxon>Pseudomonadati</taxon>
        <taxon>Bacteroidota</taxon>
        <taxon>Flavobacteriia</taxon>
        <taxon>Flavobacteriales</taxon>
        <taxon>Flavobacteriaceae</taxon>
        <taxon>Pontimicrobium</taxon>
    </lineage>
</organism>
<sequence length="239" mass="27760">MQKKSLKKTIILSVLFFLPVMFLLFLYPSKHNYNPLDTVKTNVVDVANFKDEDGNIVSFKDNITVVGFLGSEALKQTTTALNLKELIYDKFKGFKRFQILILVPNGAQDQVTELRKELLKYDELKYWHFAYGQPKNVLNVFNSLKSTTQLDGNYATSHVFIVDNELNQRGRIDDRTENEVETNKSIYSLNSYNCVEVAELKNKMSEDIRILFTEYRQKRKGNFDSSSRRADDIKINEKN</sequence>
<evidence type="ECO:0000256" key="1">
    <source>
        <dbReference type="SAM" id="Phobius"/>
    </source>
</evidence>
<dbReference type="OrthoDB" id="1437325at2"/>
<dbReference type="AlphaFoldDB" id="A0A4U0ENB4"/>
<keyword evidence="1" id="KW-0472">Membrane</keyword>